<comment type="caution">
    <text evidence="8">The sequence shown here is derived from an EMBL/GenBank/DDBJ whole genome shotgun (WGS) entry which is preliminary data.</text>
</comment>
<evidence type="ECO:0000256" key="5">
    <source>
        <dbReference type="SAM" id="Phobius"/>
    </source>
</evidence>
<evidence type="ECO:0000313" key="8">
    <source>
        <dbReference type="EMBL" id="KDD67485.1"/>
    </source>
</evidence>
<gene>
    <name evidence="8" type="ORF">V466_19030</name>
</gene>
<accession>A0A059L025</accession>
<dbReference type="Gene3D" id="3.10.380.10">
    <property type="entry name" value="Colicin E3-like ribonuclease domain"/>
    <property type="match status" value="1"/>
</dbReference>
<dbReference type="InterPro" id="IPR009105">
    <property type="entry name" value="Colicin_E3_ribonuclease"/>
</dbReference>
<dbReference type="EMBL" id="AZQQ01000087">
    <property type="protein sequence ID" value="KDD67485.1"/>
    <property type="molecule type" value="Genomic_DNA"/>
</dbReference>
<dbReference type="RefSeq" id="WP_033059015.1">
    <property type="nucleotide sequence ID" value="NZ_AZQQ01000087.1"/>
</dbReference>
<evidence type="ECO:0000259" key="7">
    <source>
        <dbReference type="Pfam" id="PF09000"/>
    </source>
</evidence>
<evidence type="ECO:0000313" key="9">
    <source>
        <dbReference type="Proteomes" id="UP000026739"/>
    </source>
</evidence>
<evidence type="ECO:0000256" key="2">
    <source>
        <dbReference type="ARBA" id="ARBA00023022"/>
    </source>
</evidence>
<dbReference type="GO" id="GO:0016788">
    <property type="term" value="F:hydrolase activity, acting on ester bonds"/>
    <property type="evidence" value="ECO:0007669"/>
    <property type="project" value="InterPro"/>
</dbReference>
<dbReference type="SUPFAM" id="SSF63840">
    <property type="entry name" value="Ribonuclease domain of colicin E3"/>
    <property type="match status" value="1"/>
</dbReference>
<feature type="domain" description="Colicin E3-like ribonuclease" evidence="7">
    <location>
        <begin position="317"/>
        <end position="392"/>
    </location>
</feature>
<dbReference type="AlphaFoldDB" id="A0A059L025"/>
<evidence type="ECO:0000259" key="6">
    <source>
        <dbReference type="Pfam" id="PF06958"/>
    </source>
</evidence>
<evidence type="ECO:0000256" key="3">
    <source>
        <dbReference type="ARBA" id="ARBA00023048"/>
    </source>
</evidence>
<feature type="region of interest" description="Disordered" evidence="4">
    <location>
        <begin position="1"/>
        <end position="20"/>
    </location>
</feature>
<dbReference type="GO" id="GO:0031640">
    <property type="term" value="P:killing of cells of another organism"/>
    <property type="evidence" value="ECO:0007669"/>
    <property type="project" value="UniProtKB-KW"/>
</dbReference>
<keyword evidence="1" id="KW-0929">Antimicrobial</keyword>
<evidence type="ECO:0000256" key="1">
    <source>
        <dbReference type="ARBA" id="ARBA00022529"/>
    </source>
</evidence>
<dbReference type="InterPro" id="IPR036302">
    <property type="entry name" value="Pyosin/cloacin_T_dom_sf"/>
</dbReference>
<sequence>MAGNKDIPRVQSPPSGDGHHVTHRFMTATELAARDARQNAYDAMLARQDAFERSREVTAKKNETVRAGCVFAKSCNLPDAIIDYSNPSGMVPTDSLKDYGEVAWLGAREVDDAGLLNLETISGSTVSLGIGRMALRAPTVAVPTAALGAAGTTLLAGLVAFFWTPSLGDSALYTEDQLRALKQARTRVRLRVEQQADGSLKGYGFYTGKNRDWEMVDVVQFSLRGSQQVADLGDGVELIWTPAEDGSDILGIPALEAAPQAPHIWVYPPTKAADSIIVNPVYPPEYKDFILVFPASSGIKPVYVVMSMPGDHKYYDDPETLPGFPDAFPVKPKVSVRGGGKKRARWLDRRGRIYEWDSKSGAVELYDKFGVHLGEFNHVTGEQTKKAKPGRRTSKN</sequence>
<dbReference type="GO" id="GO:0043022">
    <property type="term" value="F:ribosome binding"/>
    <property type="evidence" value="ECO:0007669"/>
    <property type="project" value="InterPro"/>
</dbReference>
<reference evidence="8 9" key="1">
    <citation type="submission" date="2013-12" db="EMBL/GenBank/DDBJ databases">
        <authorList>
            <person name="Formusa P.A."/>
            <person name="Habash M."/>
            <person name="Lee H."/>
            <person name="Trevors J.T."/>
        </authorList>
    </citation>
    <scope>NUCLEOTIDE SEQUENCE [LARGE SCALE GENOMIC DNA]</scope>
    <source>
        <strain evidence="8 9">PD30</strain>
    </source>
</reference>
<protein>
    <submittedName>
        <fullName evidence="8">Toxin</fullName>
    </submittedName>
</protein>
<dbReference type="GO" id="GO:0003723">
    <property type="term" value="F:RNA binding"/>
    <property type="evidence" value="ECO:0007669"/>
    <property type="project" value="InterPro"/>
</dbReference>
<feature type="transmembrane region" description="Helical" evidence="5">
    <location>
        <begin position="140"/>
        <end position="163"/>
    </location>
</feature>
<name>A0A059L025_9PSED</name>
<keyword evidence="3" id="KW-0078">Bacteriocin</keyword>
<dbReference type="InterPro" id="IPR016128">
    <property type="entry name" value="Pyosin/cloacin_T_dom"/>
</dbReference>
<dbReference type="InterPro" id="IPR036725">
    <property type="entry name" value="ColE3_ribonuclease_sf"/>
</dbReference>
<dbReference type="Proteomes" id="UP000026739">
    <property type="component" value="Unassembled WGS sequence"/>
</dbReference>
<feature type="domain" description="Pyosin/cloacin translocation" evidence="6">
    <location>
        <begin position="175"/>
        <end position="305"/>
    </location>
</feature>
<dbReference type="SUPFAM" id="SSF69369">
    <property type="entry name" value="Cloacin translocation domain"/>
    <property type="match status" value="1"/>
</dbReference>
<evidence type="ECO:0000256" key="4">
    <source>
        <dbReference type="SAM" id="MobiDB-lite"/>
    </source>
</evidence>
<dbReference type="Pfam" id="PF09000">
    <property type="entry name" value="Cytotoxic"/>
    <property type="match status" value="1"/>
</dbReference>
<keyword evidence="2" id="KW-0044">Antibiotic</keyword>
<organism evidence="8 9">
    <name type="scientific">Pseudomonas mandelii PD30</name>
    <dbReference type="NCBI Taxonomy" id="1419583"/>
    <lineage>
        <taxon>Bacteria</taxon>
        <taxon>Pseudomonadati</taxon>
        <taxon>Pseudomonadota</taxon>
        <taxon>Gammaproteobacteria</taxon>
        <taxon>Pseudomonadales</taxon>
        <taxon>Pseudomonadaceae</taxon>
        <taxon>Pseudomonas</taxon>
    </lineage>
</organism>
<dbReference type="Pfam" id="PF06958">
    <property type="entry name" value="Pyocin_S"/>
    <property type="match status" value="1"/>
</dbReference>
<keyword evidence="5" id="KW-0472">Membrane</keyword>
<dbReference type="GO" id="GO:0042742">
    <property type="term" value="P:defense response to bacterium"/>
    <property type="evidence" value="ECO:0007669"/>
    <property type="project" value="UniProtKB-KW"/>
</dbReference>
<dbReference type="eggNOG" id="COG4104">
    <property type="taxonomic scope" value="Bacteria"/>
</dbReference>
<keyword evidence="5" id="KW-1133">Transmembrane helix</keyword>
<proteinExistence type="predicted"/>
<keyword evidence="5" id="KW-0812">Transmembrane</keyword>